<evidence type="ECO:0000256" key="2">
    <source>
        <dbReference type="SAM" id="MobiDB-lite"/>
    </source>
</evidence>
<accession>A0A2N9EU87</accession>
<proteinExistence type="predicted"/>
<dbReference type="EMBL" id="OIVN01000327">
    <property type="protein sequence ID" value="SPC78363.1"/>
    <property type="molecule type" value="Genomic_DNA"/>
</dbReference>
<feature type="compositionally biased region" description="Polar residues" evidence="2">
    <location>
        <begin position="157"/>
        <end position="188"/>
    </location>
</feature>
<dbReference type="AlphaFoldDB" id="A0A2N9EU87"/>
<dbReference type="PANTHER" id="PTHR47481">
    <property type="match status" value="1"/>
</dbReference>
<gene>
    <name evidence="4" type="ORF">FSB_LOCUS6245</name>
</gene>
<dbReference type="InterPro" id="IPR036875">
    <property type="entry name" value="Znf_CCHC_sf"/>
</dbReference>
<reference evidence="4" key="1">
    <citation type="submission" date="2018-02" db="EMBL/GenBank/DDBJ databases">
        <authorList>
            <person name="Cohen D.B."/>
            <person name="Kent A.D."/>
        </authorList>
    </citation>
    <scope>NUCLEOTIDE SEQUENCE</scope>
</reference>
<evidence type="ECO:0000256" key="1">
    <source>
        <dbReference type="PROSITE-ProRule" id="PRU00047"/>
    </source>
</evidence>
<feature type="domain" description="CCHC-type" evidence="3">
    <location>
        <begin position="213"/>
        <end position="228"/>
    </location>
</feature>
<dbReference type="SUPFAM" id="SSF57756">
    <property type="entry name" value="Retrovirus zinc finger-like domains"/>
    <property type="match status" value="1"/>
</dbReference>
<keyword evidence="1" id="KW-0862">Zinc</keyword>
<evidence type="ECO:0000259" key="3">
    <source>
        <dbReference type="PROSITE" id="PS50158"/>
    </source>
</evidence>
<dbReference type="InterPro" id="IPR001878">
    <property type="entry name" value="Znf_CCHC"/>
</dbReference>
<feature type="region of interest" description="Disordered" evidence="2">
    <location>
        <begin position="1"/>
        <end position="37"/>
    </location>
</feature>
<name>A0A2N9EU87_FAGSY</name>
<feature type="compositionally biased region" description="Low complexity" evidence="2">
    <location>
        <begin position="189"/>
        <end position="198"/>
    </location>
</feature>
<keyword evidence="1" id="KW-0863">Zinc-finger</keyword>
<dbReference type="PANTHER" id="PTHR47481:SF21">
    <property type="entry name" value="BASIC-LEUCINE ZIPPER TRANSCRIPTION FACTOR Q-RELATED"/>
    <property type="match status" value="1"/>
</dbReference>
<organism evidence="4">
    <name type="scientific">Fagus sylvatica</name>
    <name type="common">Beechnut</name>
    <dbReference type="NCBI Taxonomy" id="28930"/>
    <lineage>
        <taxon>Eukaryota</taxon>
        <taxon>Viridiplantae</taxon>
        <taxon>Streptophyta</taxon>
        <taxon>Embryophyta</taxon>
        <taxon>Tracheophyta</taxon>
        <taxon>Spermatophyta</taxon>
        <taxon>Magnoliopsida</taxon>
        <taxon>eudicotyledons</taxon>
        <taxon>Gunneridae</taxon>
        <taxon>Pentapetalae</taxon>
        <taxon>rosids</taxon>
        <taxon>fabids</taxon>
        <taxon>Fagales</taxon>
        <taxon>Fagaceae</taxon>
        <taxon>Fagus</taxon>
    </lineage>
</organism>
<feature type="region of interest" description="Disordered" evidence="2">
    <location>
        <begin position="151"/>
        <end position="204"/>
    </location>
</feature>
<dbReference type="GO" id="GO:0003676">
    <property type="term" value="F:nucleic acid binding"/>
    <property type="evidence" value="ECO:0007669"/>
    <property type="project" value="InterPro"/>
</dbReference>
<sequence length="327" mass="36478">MKNQDASTPLNPPLKIPESNSPRRLETPARPCGNRSVNGNKKAAINIVMSLDGISSFFNNLFSRSQPLTMTELLFQKDTKSVTEYMQIVKRYADELALIDAPLNDEDLVIHVLNGLGSDFKEISAADRARDSPISFEELHEKLCDRETFLKREPQRSETPITANVTTKSSHNGKTYTQNHQGRSNNFGNNQYNQSHYSNNRRNHNPKPYRGFCQLCDQQGHTAKRCPRLKTFSPSPPPYQQFGTLCLARTPFAPPRAHFAAQPNLASTNWLVDSGASHHVTADLNNLSLHSEYDGSDDIMIGDGTGLQITHTGSTKLPSSYKSFLTS</sequence>
<protein>
    <recommendedName>
        <fullName evidence="3">CCHC-type domain-containing protein</fullName>
    </recommendedName>
</protein>
<dbReference type="GO" id="GO:0008270">
    <property type="term" value="F:zinc ion binding"/>
    <property type="evidence" value="ECO:0007669"/>
    <property type="project" value="UniProtKB-KW"/>
</dbReference>
<keyword evidence="1" id="KW-0479">Metal-binding</keyword>
<evidence type="ECO:0000313" key="4">
    <source>
        <dbReference type="EMBL" id="SPC78363.1"/>
    </source>
</evidence>
<dbReference type="PROSITE" id="PS50158">
    <property type="entry name" value="ZF_CCHC"/>
    <property type="match status" value="1"/>
</dbReference>
<dbReference type="Pfam" id="PF14223">
    <property type="entry name" value="Retrotran_gag_2"/>
    <property type="match status" value="1"/>
</dbReference>